<evidence type="ECO:0000256" key="1">
    <source>
        <dbReference type="SAM" id="SignalP"/>
    </source>
</evidence>
<dbReference type="InterPro" id="IPR036514">
    <property type="entry name" value="SGNH_hydro_sf"/>
</dbReference>
<reference evidence="3" key="1">
    <citation type="journal article" date="2019" name="Int. J. Syst. Evol. Microbiol.">
        <title>The Global Catalogue of Microorganisms (GCM) 10K type strain sequencing project: providing services to taxonomists for standard genome sequencing and annotation.</title>
        <authorList>
            <consortium name="The Broad Institute Genomics Platform"/>
            <consortium name="The Broad Institute Genome Sequencing Center for Infectious Disease"/>
            <person name="Wu L."/>
            <person name="Ma J."/>
        </authorList>
    </citation>
    <scope>NUCLEOTIDE SEQUENCE [LARGE SCALE GENOMIC DNA]</scope>
    <source>
        <strain evidence="3">DT92</strain>
    </source>
</reference>
<evidence type="ECO:0000313" key="3">
    <source>
        <dbReference type="Proteomes" id="UP001597344"/>
    </source>
</evidence>
<accession>A0ABW5AUY9</accession>
<name>A0ABW5AUY9_9FLAO</name>
<dbReference type="RefSeq" id="WP_378319514.1">
    <property type="nucleotide sequence ID" value="NZ_JBHUHY010000003.1"/>
</dbReference>
<gene>
    <name evidence="2" type="ORF">ACFSJT_07030</name>
</gene>
<dbReference type="Proteomes" id="UP001597344">
    <property type="component" value="Unassembled WGS sequence"/>
</dbReference>
<keyword evidence="3" id="KW-1185">Reference proteome</keyword>
<dbReference type="EMBL" id="JBHUHY010000003">
    <property type="protein sequence ID" value="MFD2186541.1"/>
    <property type="molecule type" value="Genomic_DNA"/>
</dbReference>
<comment type="caution">
    <text evidence="2">The sequence shown here is derived from an EMBL/GenBank/DDBJ whole genome shotgun (WGS) entry which is preliminary data.</text>
</comment>
<dbReference type="PROSITE" id="PS51257">
    <property type="entry name" value="PROKAR_LIPOPROTEIN"/>
    <property type="match status" value="1"/>
</dbReference>
<proteinExistence type="predicted"/>
<feature type="chain" id="PRO_5045064742" evidence="1">
    <location>
        <begin position="21"/>
        <end position="529"/>
    </location>
</feature>
<dbReference type="SUPFAM" id="SSF52266">
    <property type="entry name" value="SGNH hydrolase"/>
    <property type="match status" value="2"/>
</dbReference>
<sequence length="529" mass="55206">MNTQYKWLLFLLIFAFIACESDDDAPVEEEVTITSGEADFSTFVSLGNSLTAGFTDGALFIAGQENSLPNIMASQFALVGGGEFVQPLMNDNIGGATLGGNVVLSPRLYFYSDPDPAPPNLSGPRLLGTTPEDNTPAVPTTEITTSVTGSINNWGVPGAKSFHLVAPGYGNVAGLSTMPQTANPYYVRIASGATSTVLGDAMAQDPTFFSLWIGNNDVLGYALSGGDGSDPITDETTFTQVYNTLITTLTSQDAKGVVFNIPDVTSIAHFTTVPFAPLDPTNPGFGPLIPTLNAQFAGLNQVFVALGVPERSIEFAIDAASPVVIKDESLTNLSAEITGALQANGVDAGTAAVTGFLYGQARPANASDLLVLPSSSIIGQVNTEAIATLMGLGLSQEQAGQLAVNGVTYPLEDKWVLLPSEQQEIATATTAFNAVISSAVQEAGLAFVDANALLNQVSDSKNGLSFDEFQLQGNLVFGGLFSLDGVHPTARGYAFLANQAAVAINTTYGSNLPMVKAVDYPTFYSTMLP</sequence>
<evidence type="ECO:0000313" key="2">
    <source>
        <dbReference type="EMBL" id="MFD2186541.1"/>
    </source>
</evidence>
<keyword evidence="1" id="KW-0732">Signal</keyword>
<protein>
    <submittedName>
        <fullName evidence="2">G-D-S-L family lipolytic protein</fullName>
    </submittedName>
</protein>
<organism evidence="2 3">
    <name type="scientific">Aquimarina celericrescens</name>
    <dbReference type="NCBI Taxonomy" id="1964542"/>
    <lineage>
        <taxon>Bacteria</taxon>
        <taxon>Pseudomonadati</taxon>
        <taxon>Bacteroidota</taxon>
        <taxon>Flavobacteriia</taxon>
        <taxon>Flavobacteriales</taxon>
        <taxon>Flavobacteriaceae</taxon>
        <taxon>Aquimarina</taxon>
    </lineage>
</organism>
<dbReference type="Gene3D" id="3.40.50.1110">
    <property type="entry name" value="SGNH hydrolase"/>
    <property type="match status" value="1"/>
</dbReference>
<feature type="signal peptide" evidence="1">
    <location>
        <begin position="1"/>
        <end position="20"/>
    </location>
</feature>